<dbReference type="PANTHER" id="PTHR43595:SF2">
    <property type="entry name" value="SMALL RIBOSOMAL SUBUNIT PROTEIN MS42"/>
    <property type="match status" value="1"/>
</dbReference>
<dbReference type="AlphaFoldDB" id="A0A6A6NU84"/>
<dbReference type="Gene3D" id="3.55.40.20">
    <property type="entry name" value="Iron/manganese superoxide dismutase, C-terminal domain"/>
    <property type="match status" value="1"/>
</dbReference>
<keyword evidence="4" id="KW-1185">Reference proteome</keyword>
<dbReference type="InterPro" id="IPR019832">
    <property type="entry name" value="Mn/Fe_SOD_C"/>
</dbReference>
<feature type="domain" description="Manganese/iron superoxide dismutase C-terminal" evidence="2">
    <location>
        <begin position="222"/>
        <end position="262"/>
    </location>
</feature>
<dbReference type="EMBL" id="MU001689">
    <property type="protein sequence ID" value="KAF2454823.1"/>
    <property type="molecule type" value="Genomic_DNA"/>
</dbReference>
<evidence type="ECO:0000313" key="3">
    <source>
        <dbReference type="EMBL" id="KAF2454823.1"/>
    </source>
</evidence>
<protein>
    <submittedName>
        <fullName evidence="3">Manganese/iron superoxide dismutase</fullName>
    </submittedName>
</protein>
<reference evidence="3" key="1">
    <citation type="journal article" date="2020" name="Stud. Mycol.">
        <title>101 Dothideomycetes genomes: a test case for predicting lifestyles and emergence of pathogens.</title>
        <authorList>
            <person name="Haridas S."/>
            <person name="Albert R."/>
            <person name="Binder M."/>
            <person name="Bloem J."/>
            <person name="Labutti K."/>
            <person name="Salamov A."/>
            <person name="Andreopoulos B."/>
            <person name="Baker S."/>
            <person name="Barry K."/>
            <person name="Bills G."/>
            <person name="Bluhm B."/>
            <person name="Cannon C."/>
            <person name="Castanera R."/>
            <person name="Culley D."/>
            <person name="Daum C."/>
            <person name="Ezra D."/>
            <person name="Gonzalez J."/>
            <person name="Henrissat B."/>
            <person name="Kuo A."/>
            <person name="Liang C."/>
            <person name="Lipzen A."/>
            <person name="Lutzoni F."/>
            <person name="Magnuson J."/>
            <person name="Mondo S."/>
            <person name="Nolan M."/>
            <person name="Ohm R."/>
            <person name="Pangilinan J."/>
            <person name="Park H.-J."/>
            <person name="Ramirez L."/>
            <person name="Alfaro M."/>
            <person name="Sun H."/>
            <person name="Tritt A."/>
            <person name="Yoshinaga Y."/>
            <person name="Zwiers L.-H."/>
            <person name="Turgeon B."/>
            <person name="Goodwin S."/>
            <person name="Spatafora J."/>
            <person name="Crous P."/>
            <person name="Grigoriev I."/>
        </authorList>
    </citation>
    <scope>NUCLEOTIDE SEQUENCE</scope>
    <source>
        <strain evidence="3">ATCC 16933</strain>
    </source>
</reference>
<organism evidence="3 4">
    <name type="scientific">Lineolata rhizophorae</name>
    <dbReference type="NCBI Taxonomy" id="578093"/>
    <lineage>
        <taxon>Eukaryota</taxon>
        <taxon>Fungi</taxon>
        <taxon>Dikarya</taxon>
        <taxon>Ascomycota</taxon>
        <taxon>Pezizomycotina</taxon>
        <taxon>Dothideomycetes</taxon>
        <taxon>Dothideomycetes incertae sedis</taxon>
        <taxon>Lineolatales</taxon>
        <taxon>Lineolataceae</taxon>
        <taxon>Lineolata</taxon>
    </lineage>
</organism>
<dbReference type="Proteomes" id="UP000799766">
    <property type="component" value="Unassembled WGS sequence"/>
</dbReference>
<gene>
    <name evidence="3" type="ORF">BDY21DRAFT_95179</name>
</gene>
<dbReference type="GO" id="GO:0005737">
    <property type="term" value="C:cytoplasm"/>
    <property type="evidence" value="ECO:0007669"/>
    <property type="project" value="TreeGrafter"/>
</dbReference>
<dbReference type="InterPro" id="IPR036314">
    <property type="entry name" value="SOD_C_sf"/>
</dbReference>
<dbReference type="SUPFAM" id="SSF54719">
    <property type="entry name" value="Fe,Mn superoxide dismutase (SOD), C-terminal domain"/>
    <property type="match status" value="1"/>
</dbReference>
<dbReference type="SUPFAM" id="SSF46609">
    <property type="entry name" value="Fe,Mn superoxide dismutase (SOD), N-terminal domain"/>
    <property type="match status" value="1"/>
</dbReference>
<dbReference type="GO" id="GO:0046872">
    <property type="term" value="F:metal ion binding"/>
    <property type="evidence" value="ECO:0007669"/>
    <property type="project" value="InterPro"/>
</dbReference>
<dbReference type="OrthoDB" id="275227at2759"/>
<comment type="function">
    <text evidence="1">Component of the mitochondrial ribosome (mitoribosome), a dedicated translation machinery responsible for the synthesis of mitochondrial genome-encoded proteins, including at least some of the essential transmembrane subunits of the mitochondrial respiratory chain. The mitoribosomes are attached to the mitochondrial inner membrane and translation products are cotranslationally integrated into the membrane.</text>
</comment>
<name>A0A6A6NU84_9PEZI</name>
<feature type="domain" description="Manganese/iron superoxide dismutase C-terminal" evidence="2">
    <location>
        <begin position="100"/>
        <end position="160"/>
    </location>
</feature>
<accession>A0A6A6NU84</accession>
<dbReference type="PANTHER" id="PTHR43595">
    <property type="entry name" value="37S RIBOSOMAL PROTEIN S26, MITOCHONDRIAL"/>
    <property type="match status" value="1"/>
</dbReference>
<evidence type="ECO:0000313" key="4">
    <source>
        <dbReference type="Proteomes" id="UP000799766"/>
    </source>
</evidence>
<dbReference type="InterPro" id="IPR036324">
    <property type="entry name" value="Mn/Fe_SOD_N_sf"/>
</dbReference>
<evidence type="ECO:0000259" key="2">
    <source>
        <dbReference type="Pfam" id="PF02777"/>
    </source>
</evidence>
<sequence>MMPKLADEQSYAENGIPNFLTPDAFRISWSEYQAEMLKEVNRMVSNEGTLENDSLQTVILKSARDPAKAALFNHASMAWNNHMFFKGLTKEPVPIPRPTSDAIASSFGSLDSLRSTFIETAAAMFGPGFVWLVRRRGRSPTDRHDLSIVSTYLAGSPLPEAHYRRQPVDMNTQPQGSGAPPVDDTERARLTQVQNTAGAVGPYAAGGNAGTVAKRPALGGVELIPLACVNTWEHVWLPDWGIAGKRWYLERWWELIDWNEVDRLANFDSTKYMYVDSRG</sequence>
<proteinExistence type="predicted"/>
<dbReference type="GO" id="GO:0004784">
    <property type="term" value="F:superoxide dismutase activity"/>
    <property type="evidence" value="ECO:0007669"/>
    <property type="project" value="InterPro"/>
</dbReference>
<dbReference type="Pfam" id="PF02777">
    <property type="entry name" value="Sod_Fe_C"/>
    <property type="match status" value="2"/>
</dbReference>
<evidence type="ECO:0000256" key="1">
    <source>
        <dbReference type="ARBA" id="ARBA00037226"/>
    </source>
</evidence>